<accession>A0A4P8P5L0</accession>
<name>A0A4P8P5L0_HALMT</name>
<dbReference type="OrthoDB" id="381003at2157"/>
<dbReference type="RefSeq" id="WP_137685678.1">
    <property type="nucleotide sequence ID" value="NC_017941.2"/>
</dbReference>
<dbReference type="AlphaFoldDB" id="A0A4P8P5L0"/>
<protein>
    <submittedName>
        <fullName evidence="1">Uncharacterized protein</fullName>
    </submittedName>
</protein>
<evidence type="ECO:0000313" key="1">
    <source>
        <dbReference type="EMBL" id="QCQ76373.1"/>
    </source>
</evidence>
<organism evidence="1 2">
    <name type="scientific">Haloferax mediterranei (strain ATCC 33500 / DSM 1411 / JCM 8866 / NBRC 14739 / NCIMB 2177 / R-4)</name>
    <name type="common">Halobacterium mediterranei</name>
    <dbReference type="NCBI Taxonomy" id="523841"/>
    <lineage>
        <taxon>Archaea</taxon>
        <taxon>Methanobacteriati</taxon>
        <taxon>Methanobacteriota</taxon>
        <taxon>Stenosarchaea group</taxon>
        <taxon>Halobacteria</taxon>
        <taxon>Halobacteriales</taxon>
        <taxon>Haloferacaceae</taxon>
        <taxon>Haloferax</taxon>
    </lineage>
</organism>
<gene>
    <name evidence="1" type="ORF">E6P09_14230</name>
</gene>
<sequence>MKLTKREFGRIAVGSLGIGIVGGSVSADSGDVTTHSGGSKEYDSDSYVSLDVGSSLEYVTSEWQTRPDGDEVYSHIFNAEMCAEDYNEDKNEKSYGIRSQTFVAETDGTATFDTVPNSSEYLAGMAKPSTTGDGNVAEAILATTEGILGATPVGYLISAENIYSAYHEDYNFDGGNTTKLEFTDDYSFGNWAASHYVGFQVDMHTINSTSGEMSVRMGVNEDGWGAMTEFDVTFVPGGSVSINSLNNISYDELDSLSNAELKRMGIERLTRDDIRKGNYNHRLPFWKVNEYLNREGPIYLTEFPVELSS</sequence>
<dbReference type="GeneID" id="43882257"/>
<reference evidence="1 2" key="1">
    <citation type="submission" date="2019-04" db="EMBL/GenBank/DDBJ databases">
        <title>Methylomes of two halophilic Archaea, Haloarcula marismortui and Haloferax mediterranei.</title>
        <authorList>
            <person name="DasSarma S."/>
            <person name="DasSarma P."/>
            <person name="DasSarma S."/>
            <person name="Fomenkov A."/>
            <person name="Vincze T."/>
            <person name="Anton B.P."/>
            <person name="Roberts R.J."/>
        </authorList>
    </citation>
    <scope>NUCLEOTIDE SEQUENCE [LARGE SCALE GENOMIC DNA]</scope>
    <source>
        <strain evidence="2">ATCC 33500 / DSM 1411 / JCM 8866 / NBRC 14739 / NCIMB 2177 / R-4</strain>
    </source>
</reference>
<dbReference type="EMBL" id="CP039139">
    <property type="protein sequence ID" value="QCQ76373.1"/>
    <property type="molecule type" value="Genomic_DNA"/>
</dbReference>
<proteinExistence type="predicted"/>
<evidence type="ECO:0000313" key="2">
    <source>
        <dbReference type="Proteomes" id="UP000299011"/>
    </source>
</evidence>
<dbReference type="Proteomes" id="UP000299011">
    <property type="component" value="Chromosome"/>
</dbReference>